<feature type="domain" description="EamA" evidence="8">
    <location>
        <begin position="146"/>
        <end position="281"/>
    </location>
</feature>
<feature type="transmembrane region" description="Helical" evidence="7">
    <location>
        <begin position="149"/>
        <end position="169"/>
    </location>
</feature>
<proteinExistence type="inferred from homology"/>
<feature type="transmembrane region" description="Helical" evidence="7">
    <location>
        <begin position="34"/>
        <end position="53"/>
    </location>
</feature>
<comment type="caution">
    <text evidence="9">The sequence shown here is derived from an EMBL/GenBank/DDBJ whole genome shotgun (WGS) entry which is preliminary data.</text>
</comment>
<reference evidence="9 10" key="1">
    <citation type="submission" date="2024-11" db="EMBL/GenBank/DDBJ databases">
        <authorList>
            <person name="Heng Y.C."/>
            <person name="Lim A.C.H."/>
            <person name="Lee J.K.Y."/>
            <person name="Kittelmann S."/>
        </authorList>
    </citation>
    <scope>NUCLEOTIDE SEQUENCE [LARGE SCALE GENOMIC DNA]</scope>
    <source>
        <strain evidence="9 10">WILCCON 0202</strain>
    </source>
</reference>
<keyword evidence="5 7" id="KW-1133">Transmembrane helix</keyword>
<feature type="transmembrane region" description="Helical" evidence="7">
    <location>
        <begin position="239"/>
        <end position="259"/>
    </location>
</feature>
<evidence type="ECO:0000256" key="6">
    <source>
        <dbReference type="ARBA" id="ARBA00023136"/>
    </source>
</evidence>
<dbReference type="Pfam" id="PF00892">
    <property type="entry name" value="EamA"/>
    <property type="match status" value="2"/>
</dbReference>
<dbReference type="EMBL" id="JBJHZY010000003">
    <property type="protein sequence ID" value="MFL0269420.1"/>
    <property type="molecule type" value="Genomic_DNA"/>
</dbReference>
<sequence>MKNYKYILLLIIVTFFMGAEFPVIKIGLETVPPLLFIGIRFLFAGLILFIIYFNRIKSAFKKDIIIPALILSIFLFMGFLTANFGIKYTTATNSGFYISLVVLFTPILGWLIFKKPIAKEVLISVVIIVVGIYLISTDSGTMSFNTGDLLCLLSAVFYSLQIIFTALYVKRHNPLVISLLQIGFVSIFGFCGSLIFETFPKVSSIGLQGWMSLIFTGIIATAFVYTVQSFAQTVVPPSNIGIIYSFEPVFSAVLSFIMLGEKLGIKGIIGGSFIVSSALIYNILSYKSNDSCADNNYIDEVSL</sequence>
<dbReference type="RefSeq" id="WP_406766043.1">
    <property type="nucleotide sequence ID" value="NZ_JBJHZY010000003.1"/>
</dbReference>
<evidence type="ECO:0000313" key="9">
    <source>
        <dbReference type="EMBL" id="MFL0269420.1"/>
    </source>
</evidence>
<organism evidence="9 10">
    <name type="scientific">Candidatus Clostridium radicumherbarum</name>
    <dbReference type="NCBI Taxonomy" id="3381662"/>
    <lineage>
        <taxon>Bacteria</taxon>
        <taxon>Bacillati</taxon>
        <taxon>Bacillota</taxon>
        <taxon>Clostridia</taxon>
        <taxon>Eubacteriales</taxon>
        <taxon>Clostridiaceae</taxon>
        <taxon>Clostridium</taxon>
    </lineage>
</organism>
<dbReference type="PANTHER" id="PTHR42920">
    <property type="entry name" value="OS03G0707200 PROTEIN-RELATED"/>
    <property type="match status" value="1"/>
</dbReference>
<comment type="similarity">
    <text evidence="2">Belongs to the EamA transporter family.</text>
</comment>
<dbReference type="PANTHER" id="PTHR42920:SF5">
    <property type="entry name" value="EAMA DOMAIN-CONTAINING PROTEIN"/>
    <property type="match status" value="1"/>
</dbReference>
<comment type="subcellular location">
    <subcellularLocation>
        <location evidence="1">Cell membrane</location>
        <topology evidence="1">Multi-pass membrane protein</topology>
    </subcellularLocation>
</comment>
<feature type="transmembrane region" description="Helical" evidence="7">
    <location>
        <begin position="65"/>
        <end position="84"/>
    </location>
</feature>
<evidence type="ECO:0000313" key="10">
    <source>
        <dbReference type="Proteomes" id="UP001623661"/>
    </source>
</evidence>
<protein>
    <submittedName>
        <fullName evidence="9">DMT family transporter</fullName>
    </submittedName>
</protein>
<feature type="transmembrane region" description="Helical" evidence="7">
    <location>
        <begin position="265"/>
        <end position="284"/>
    </location>
</feature>
<evidence type="ECO:0000256" key="5">
    <source>
        <dbReference type="ARBA" id="ARBA00022989"/>
    </source>
</evidence>
<evidence type="ECO:0000256" key="4">
    <source>
        <dbReference type="ARBA" id="ARBA00022692"/>
    </source>
</evidence>
<name>A0ABW8TVB7_9CLOT</name>
<dbReference type="SUPFAM" id="SSF103481">
    <property type="entry name" value="Multidrug resistance efflux transporter EmrE"/>
    <property type="match status" value="2"/>
</dbReference>
<feature type="transmembrane region" description="Helical" evidence="7">
    <location>
        <begin position="7"/>
        <end position="28"/>
    </location>
</feature>
<accession>A0ABW8TVB7</accession>
<dbReference type="InterPro" id="IPR051258">
    <property type="entry name" value="Diverse_Substrate_Transporter"/>
</dbReference>
<gene>
    <name evidence="9" type="ORF">ACJDUH_15125</name>
</gene>
<dbReference type="InterPro" id="IPR000620">
    <property type="entry name" value="EamA_dom"/>
</dbReference>
<feature type="transmembrane region" description="Helical" evidence="7">
    <location>
        <begin position="176"/>
        <end position="196"/>
    </location>
</feature>
<evidence type="ECO:0000256" key="1">
    <source>
        <dbReference type="ARBA" id="ARBA00004651"/>
    </source>
</evidence>
<evidence type="ECO:0000256" key="2">
    <source>
        <dbReference type="ARBA" id="ARBA00007362"/>
    </source>
</evidence>
<dbReference type="Proteomes" id="UP001623661">
    <property type="component" value="Unassembled WGS sequence"/>
</dbReference>
<feature type="domain" description="EamA" evidence="8">
    <location>
        <begin position="6"/>
        <end position="137"/>
    </location>
</feature>
<feature type="transmembrane region" description="Helical" evidence="7">
    <location>
        <begin position="96"/>
        <end position="113"/>
    </location>
</feature>
<keyword evidence="10" id="KW-1185">Reference proteome</keyword>
<feature type="transmembrane region" description="Helical" evidence="7">
    <location>
        <begin position="208"/>
        <end position="227"/>
    </location>
</feature>
<keyword evidence="6 7" id="KW-0472">Membrane</keyword>
<evidence type="ECO:0000256" key="3">
    <source>
        <dbReference type="ARBA" id="ARBA00022475"/>
    </source>
</evidence>
<dbReference type="InterPro" id="IPR037185">
    <property type="entry name" value="EmrE-like"/>
</dbReference>
<evidence type="ECO:0000259" key="8">
    <source>
        <dbReference type="Pfam" id="PF00892"/>
    </source>
</evidence>
<feature type="transmembrane region" description="Helical" evidence="7">
    <location>
        <begin position="120"/>
        <end position="137"/>
    </location>
</feature>
<keyword evidence="4 7" id="KW-0812">Transmembrane</keyword>
<keyword evidence="3" id="KW-1003">Cell membrane</keyword>
<evidence type="ECO:0000256" key="7">
    <source>
        <dbReference type="SAM" id="Phobius"/>
    </source>
</evidence>